<evidence type="ECO:0000256" key="2">
    <source>
        <dbReference type="ARBA" id="ARBA00022448"/>
    </source>
</evidence>
<comment type="subcellular location">
    <subcellularLocation>
        <location evidence="10">Contractile vacuole membrane</location>
    </subcellularLocation>
</comment>
<comment type="caution">
    <text evidence="13">The sequence shown here is derived from an EMBL/GenBank/DDBJ whole genome shotgun (WGS) entry which is preliminary data.</text>
</comment>
<dbReference type="EMBL" id="MDYQ01000121">
    <property type="protein sequence ID" value="PRP81662.1"/>
    <property type="molecule type" value="Genomic_DNA"/>
</dbReference>
<keyword evidence="6" id="KW-0406">Ion transport</keyword>
<dbReference type="PANTHER" id="PTHR10125">
    <property type="entry name" value="P2X PURINOCEPTOR"/>
    <property type="match status" value="1"/>
</dbReference>
<evidence type="ECO:0000313" key="14">
    <source>
        <dbReference type="Proteomes" id="UP000241769"/>
    </source>
</evidence>
<evidence type="ECO:0000256" key="3">
    <source>
        <dbReference type="ARBA" id="ARBA00022554"/>
    </source>
</evidence>
<evidence type="ECO:0000313" key="13">
    <source>
        <dbReference type="EMBL" id="PRP81662.1"/>
    </source>
</evidence>
<keyword evidence="3" id="KW-0926">Vacuole</keyword>
<dbReference type="GO" id="GO:0050848">
    <property type="term" value="P:regulation of calcium-mediated signaling"/>
    <property type="evidence" value="ECO:0007669"/>
    <property type="project" value="UniProtKB-ARBA"/>
</dbReference>
<accession>A0A2P6NCL1</accession>
<dbReference type="EMBL" id="MDYQ01000394">
    <property type="protein sequence ID" value="PRP75371.1"/>
    <property type="molecule type" value="Genomic_DNA"/>
</dbReference>
<keyword evidence="9" id="KW-0407">Ion channel</keyword>
<feature type="transmembrane region" description="Helical" evidence="11">
    <location>
        <begin position="42"/>
        <end position="62"/>
    </location>
</feature>
<evidence type="ECO:0000256" key="9">
    <source>
        <dbReference type="ARBA" id="ARBA00023303"/>
    </source>
</evidence>
<dbReference type="GO" id="GO:0140417">
    <property type="term" value="F:intracellularly ATP-gated calcium channel activity"/>
    <property type="evidence" value="ECO:0007669"/>
    <property type="project" value="UniProtKB-ARBA"/>
</dbReference>
<comment type="similarity">
    <text evidence="1">Belongs to the P2X receptor family.</text>
</comment>
<dbReference type="Proteomes" id="UP000241769">
    <property type="component" value="Unassembled WGS sequence"/>
</dbReference>
<evidence type="ECO:0000256" key="4">
    <source>
        <dbReference type="ARBA" id="ARBA00022692"/>
    </source>
</evidence>
<evidence type="ECO:0000313" key="12">
    <source>
        <dbReference type="EMBL" id="PRP75371.1"/>
    </source>
</evidence>
<evidence type="ECO:0000256" key="7">
    <source>
        <dbReference type="ARBA" id="ARBA00023136"/>
    </source>
</evidence>
<evidence type="ECO:0000256" key="1">
    <source>
        <dbReference type="ARBA" id="ARBA00009848"/>
    </source>
</evidence>
<dbReference type="FunCoup" id="A0A2P6NCL1">
    <property type="interactions" value="4"/>
</dbReference>
<dbReference type="Gene3D" id="1.10.287.940">
    <property type="entry name" value="atp-gated p2x4 ion channel"/>
    <property type="match status" value="1"/>
</dbReference>
<name>A0A2P6NCL1_9EUKA</name>
<reference evidence="13 14" key="1">
    <citation type="journal article" date="2018" name="Genome Biol. Evol.">
        <title>Multiple Roots of Fruiting Body Formation in Amoebozoa.</title>
        <authorList>
            <person name="Hillmann F."/>
            <person name="Forbes G."/>
            <person name="Novohradska S."/>
            <person name="Ferling I."/>
            <person name="Riege K."/>
            <person name="Groth M."/>
            <person name="Westermann M."/>
            <person name="Marz M."/>
            <person name="Spaller T."/>
            <person name="Winckler T."/>
            <person name="Schaap P."/>
            <person name="Glockner G."/>
        </authorList>
    </citation>
    <scope>NUCLEOTIDE SEQUENCE [LARGE SCALE GENOMIC DNA]</scope>
    <source>
        <strain evidence="13 14">Jena</strain>
    </source>
</reference>
<gene>
    <name evidence="13" type="ORF">PROFUN_01169</name>
    <name evidence="12" type="ORF">PROFUN_15808</name>
</gene>
<keyword evidence="2" id="KW-0813">Transport</keyword>
<evidence type="ECO:0000256" key="6">
    <source>
        <dbReference type="ARBA" id="ARBA00023065"/>
    </source>
</evidence>
<dbReference type="InParanoid" id="A0A2P6NCL1"/>
<evidence type="ECO:0000256" key="5">
    <source>
        <dbReference type="ARBA" id="ARBA00022989"/>
    </source>
</evidence>
<protein>
    <submittedName>
        <fullName evidence="13">P2X receptor</fullName>
    </submittedName>
</protein>
<keyword evidence="14" id="KW-1185">Reference proteome</keyword>
<keyword evidence="13" id="KW-0675">Receptor</keyword>
<evidence type="ECO:0000256" key="10">
    <source>
        <dbReference type="ARBA" id="ARBA00037850"/>
    </source>
</evidence>
<keyword evidence="8" id="KW-1071">Ligand-gated ion channel</keyword>
<dbReference type="InterPro" id="IPR059116">
    <property type="entry name" value="P2X_receptor"/>
</dbReference>
<sequence>MTLETGGATVRRAKWRTGAFWNSILSYSTVKIIKIADWRLGILHYTFMLGILLYVFLYQVWFKRGYMAFDIPNGAVRATLQAPTTPLALDQMSYCSQSGNTSTLPCAYMSGPFPAGQTSPLFITSRTKHYQRDLMALGLSCSNDVILLKPLTNLITWSQVQTDVNCLMNLNDPTLNVTRAYVADLERYTLAIDHVAYALKIDYVGKSSEMAGVWTMKDGSKWDAQELSDGRVYDIITVDDLLSLAGIDSLDSPSGVKGSKNSLRYDGVQLIVIIKYVNSQSNATNIAYQYSVAAISGVDTTRFDGDTPSTAVNRHGISIAFVQSGQIGVFNFPALLGSIVSGLVLTGAATTIVDILAIYVLPQKKHYEKAKFSTAMADPNMNRVSPEVVEFRIEDGR</sequence>
<dbReference type="PANTHER" id="PTHR10125:SF31">
    <property type="entry name" value="P2X RECEPTOR E"/>
    <property type="match status" value="1"/>
</dbReference>
<evidence type="ECO:0000256" key="11">
    <source>
        <dbReference type="SAM" id="Phobius"/>
    </source>
</evidence>
<keyword evidence="5 11" id="KW-1133">Transmembrane helix</keyword>
<dbReference type="OrthoDB" id="494673at2759"/>
<dbReference type="AlphaFoldDB" id="A0A2P6NCL1"/>
<proteinExistence type="inferred from homology"/>
<feature type="transmembrane region" description="Helical" evidence="11">
    <location>
        <begin position="334"/>
        <end position="361"/>
    </location>
</feature>
<keyword evidence="4 11" id="KW-0812">Transmembrane</keyword>
<dbReference type="GO" id="GO:0071476">
    <property type="term" value="P:cellular hypotonic response"/>
    <property type="evidence" value="ECO:0007669"/>
    <property type="project" value="UniProtKB-ARBA"/>
</dbReference>
<organism evidence="13 14">
    <name type="scientific">Planoprotostelium fungivorum</name>
    <dbReference type="NCBI Taxonomy" id="1890364"/>
    <lineage>
        <taxon>Eukaryota</taxon>
        <taxon>Amoebozoa</taxon>
        <taxon>Evosea</taxon>
        <taxon>Variosea</taxon>
        <taxon>Cavosteliida</taxon>
        <taxon>Cavosteliaceae</taxon>
        <taxon>Planoprotostelium</taxon>
    </lineage>
</organism>
<keyword evidence="7 11" id="KW-0472">Membrane</keyword>
<dbReference type="GO" id="GO:0031164">
    <property type="term" value="C:contractile vacuolar membrane"/>
    <property type="evidence" value="ECO:0007669"/>
    <property type="project" value="UniProtKB-SubCell"/>
</dbReference>
<evidence type="ECO:0000256" key="8">
    <source>
        <dbReference type="ARBA" id="ARBA00023286"/>
    </source>
</evidence>